<gene>
    <name evidence="8" type="ORF">SNAT2548_LOCUS16279</name>
</gene>
<feature type="compositionally biased region" description="Low complexity" evidence="7">
    <location>
        <begin position="426"/>
        <end position="438"/>
    </location>
</feature>
<dbReference type="GO" id="GO:0006308">
    <property type="term" value="P:DNA catabolic process"/>
    <property type="evidence" value="ECO:0007669"/>
    <property type="project" value="TreeGrafter"/>
</dbReference>
<keyword evidence="4" id="KW-0378">Hydrolase</keyword>
<accession>A0A812NF20</accession>
<keyword evidence="3" id="KW-0479">Metal-binding</keyword>
<proteinExistence type="predicted"/>
<dbReference type="GO" id="GO:0005737">
    <property type="term" value="C:cytoplasm"/>
    <property type="evidence" value="ECO:0007669"/>
    <property type="project" value="TreeGrafter"/>
</dbReference>
<evidence type="ECO:0000256" key="4">
    <source>
        <dbReference type="ARBA" id="ARBA00022801"/>
    </source>
</evidence>
<keyword evidence="9" id="KW-1185">Reference proteome</keyword>
<dbReference type="GO" id="GO:0008296">
    <property type="term" value="F:3'-5'-DNA exonuclease activity"/>
    <property type="evidence" value="ECO:0007669"/>
    <property type="project" value="TreeGrafter"/>
</dbReference>
<evidence type="ECO:0008006" key="10">
    <source>
        <dbReference type="Google" id="ProtNLM"/>
    </source>
</evidence>
<reference evidence="8" key="1">
    <citation type="submission" date="2021-02" db="EMBL/GenBank/DDBJ databases">
        <authorList>
            <person name="Dougan E. K."/>
            <person name="Rhodes N."/>
            <person name="Thang M."/>
            <person name="Chan C."/>
        </authorList>
    </citation>
    <scope>NUCLEOTIDE SEQUENCE</scope>
</reference>
<protein>
    <recommendedName>
        <fullName evidence="10">Exonuclease domain-containing protein</fullName>
    </recommendedName>
</protein>
<comment type="cofactor">
    <cofactor evidence="1">
        <name>Mg(2+)</name>
        <dbReference type="ChEBI" id="CHEBI:18420"/>
    </cofactor>
</comment>
<dbReference type="InterPro" id="IPR036397">
    <property type="entry name" value="RNaseH_sf"/>
</dbReference>
<dbReference type="PANTHER" id="PTHR13058">
    <property type="entry name" value="THREE PRIME REPAIR EXONUCLEASE 1, 2"/>
    <property type="match status" value="1"/>
</dbReference>
<sequence>MAPTAPAPTVSTAPTAAMAPAPSQALPCQDYLVQMGCGLVALDLECIHDHIHGSYAAMEWHETSDQWSWKRQCQIIELAAVNLVTGESLLLRSRPEFSWEDVKSPATRLFAEHSGHKEIVCDESLPVFAQLWPTHVLPFLQRAAGFTGKVVLIAHNGDRFDHFVLNKEIERLGLDMSRCPHLVSADPVATMKKRFHDQQISNLYGQPRGLSLHQMYMIHVPEQHRTGLRAHQAMDDVRMMLDVIRWGPHVSVLLAQDISIATHGMEVAAATYCVLQRFMHPVRVWSNNPPAYSAGCATLPTEEHAEGPDSPPNTAPMQQHGTPISAATVVPATMSFPVPCGAMPFMFQPIPPPPTTPPAPTGPPQAAPTAAPTAFTLEGSLPPTVPASVPNSAPAQVPHEVPVLTPVLTPVLHPMRTPPPPPYDELPSVPSLPSHLPSGGQRPGLGRTVLDLEAELMQQSSGGGSRATSSGSEDLSASPSLGSVEREKHGNAEPRHGHAGHAGHAGRPKGAGKGGDKGKNKGKANGNKGKRRGGEAWGDNRNWNQQDWPGPWWGFYPAGYGDMGYWGWGDFHEYDYPQPRARDREGGNRNRDARAPKPAVEKPAGQPSSSPPAKPPTNFSAEMGTSSWQ</sequence>
<keyword evidence="2" id="KW-0540">Nuclease</keyword>
<evidence type="ECO:0000256" key="6">
    <source>
        <dbReference type="ARBA" id="ARBA00022842"/>
    </source>
</evidence>
<feature type="region of interest" description="Disordered" evidence="7">
    <location>
        <begin position="412"/>
        <end position="553"/>
    </location>
</feature>
<dbReference type="GO" id="GO:0003676">
    <property type="term" value="F:nucleic acid binding"/>
    <property type="evidence" value="ECO:0007669"/>
    <property type="project" value="InterPro"/>
</dbReference>
<dbReference type="Proteomes" id="UP000604046">
    <property type="component" value="Unassembled WGS sequence"/>
</dbReference>
<evidence type="ECO:0000256" key="1">
    <source>
        <dbReference type="ARBA" id="ARBA00001946"/>
    </source>
</evidence>
<evidence type="ECO:0000256" key="7">
    <source>
        <dbReference type="SAM" id="MobiDB-lite"/>
    </source>
</evidence>
<dbReference type="GO" id="GO:0046872">
    <property type="term" value="F:metal ion binding"/>
    <property type="evidence" value="ECO:0007669"/>
    <property type="project" value="UniProtKB-KW"/>
</dbReference>
<keyword evidence="6" id="KW-0460">Magnesium</keyword>
<dbReference type="PANTHER" id="PTHR13058:SF19">
    <property type="entry name" value="LD40940P"/>
    <property type="match status" value="1"/>
</dbReference>
<evidence type="ECO:0000256" key="3">
    <source>
        <dbReference type="ARBA" id="ARBA00022723"/>
    </source>
</evidence>
<feature type="compositionally biased region" description="Basic and acidic residues" evidence="7">
    <location>
        <begin position="571"/>
        <end position="595"/>
    </location>
</feature>
<feature type="region of interest" description="Disordered" evidence="7">
    <location>
        <begin position="571"/>
        <end position="629"/>
    </location>
</feature>
<feature type="compositionally biased region" description="Polar residues" evidence="7">
    <location>
        <begin position="617"/>
        <end position="629"/>
    </location>
</feature>
<dbReference type="EMBL" id="CAJNDS010002078">
    <property type="protein sequence ID" value="CAE7309873.1"/>
    <property type="molecule type" value="Genomic_DNA"/>
</dbReference>
<feature type="compositionally biased region" description="Basic and acidic residues" evidence="7">
    <location>
        <begin position="484"/>
        <end position="496"/>
    </location>
</feature>
<organism evidence="8 9">
    <name type="scientific">Symbiodinium natans</name>
    <dbReference type="NCBI Taxonomy" id="878477"/>
    <lineage>
        <taxon>Eukaryota</taxon>
        <taxon>Sar</taxon>
        <taxon>Alveolata</taxon>
        <taxon>Dinophyceae</taxon>
        <taxon>Suessiales</taxon>
        <taxon>Symbiodiniaceae</taxon>
        <taxon>Symbiodinium</taxon>
    </lineage>
</organism>
<feature type="region of interest" description="Disordered" evidence="7">
    <location>
        <begin position="301"/>
        <end position="320"/>
    </location>
</feature>
<feature type="compositionally biased region" description="Basic residues" evidence="7">
    <location>
        <begin position="497"/>
        <end position="507"/>
    </location>
</feature>
<dbReference type="Gene3D" id="3.30.420.10">
    <property type="entry name" value="Ribonuclease H-like superfamily/Ribonuclease H"/>
    <property type="match status" value="1"/>
</dbReference>
<dbReference type="InterPro" id="IPR012337">
    <property type="entry name" value="RNaseH-like_sf"/>
</dbReference>
<evidence type="ECO:0000313" key="8">
    <source>
        <dbReference type="EMBL" id="CAE7309873.1"/>
    </source>
</evidence>
<dbReference type="OrthoDB" id="426917at2759"/>
<keyword evidence="5" id="KW-0269">Exonuclease</keyword>
<name>A0A812NF20_9DINO</name>
<evidence type="ECO:0000256" key="2">
    <source>
        <dbReference type="ARBA" id="ARBA00022722"/>
    </source>
</evidence>
<dbReference type="SUPFAM" id="SSF53098">
    <property type="entry name" value="Ribonuclease H-like"/>
    <property type="match status" value="1"/>
</dbReference>
<comment type="caution">
    <text evidence="8">The sequence shown here is derived from an EMBL/GenBank/DDBJ whole genome shotgun (WGS) entry which is preliminary data.</text>
</comment>
<dbReference type="AlphaFoldDB" id="A0A812NF20"/>
<dbReference type="InterPro" id="IPR040393">
    <property type="entry name" value="TREX1/2"/>
</dbReference>
<feature type="region of interest" description="Disordered" evidence="7">
    <location>
        <begin position="349"/>
        <end position="370"/>
    </location>
</feature>
<evidence type="ECO:0000313" key="9">
    <source>
        <dbReference type="Proteomes" id="UP000604046"/>
    </source>
</evidence>
<evidence type="ECO:0000256" key="5">
    <source>
        <dbReference type="ARBA" id="ARBA00022839"/>
    </source>
</evidence>
<feature type="compositionally biased region" description="Pro residues" evidence="7">
    <location>
        <begin position="349"/>
        <end position="366"/>
    </location>
</feature>